<evidence type="ECO:0000313" key="1">
    <source>
        <dbReference type="EMBL" id="PGQ10634.1"/>
    </source>
</evidence>
<dbReference type="EMBL" id="NUJQ01000006">
    <property type="protein sequence ID" value="PGQ10634.1"/>
    <property type="molecule type" value="Genomic_DNA"/>
</dbReference>
<organism evidence="1 2">
    <name type="scientific">Bacillus cereus</name>
    <dbReference type="NCBI Taxonomy" id="1396"/>
    <lineage>
        <taxon>Bacteria</taxon>
        <taxon>Bacillati</taxon>
        <taxon>Bacillota</taxon>
        <taxon>Bacilli</taxon>
        <taxon>Bacillales</taxon>
        <taxon>Bacillaceae</taxon>
        <taxon>Bacillus</taxon>
        <taxon>Bacillus cereus group</taxon>
    </lineage>
</organism>
<dbReference type="Proteomes" id="UP000221438">
    <property type="component" value="Unassembled WGS sequence"/>
</dbReference>
<protein>
    <submittedName>
        <fullName evidence="1">Uncharacterized protein</fullName>
    </submittedName>
</protein>
<sequence>MKWEREDIIFETIREAEVWADSIANEMYGRVFGGYETPDYKIAYALAFFLAQNQGFTVCTGVICEEDRMIYRVWIANE</sequence>
<accession>A0A2C0EWC1</accession>
<dbReference type="AlphaFoldDB" id="A0A2C0EWC1"/>
<comment type="caution">
    <text evidence="1">The sequence shown here is derived from an EMBL/GenBank/DDBJ whole genome shotgun (WGS) entry which is preliminary data.</text>
</comment>
<gene>
    <name evidence="1" type="ORF">COA08_10825</name>
</gene>
<proteinExistence type="predicted"/>
<evidence type="ECO:0000313" key="2">
    <source>
        <dbReference type="Proteomes" id="UP000221438"/>
    </source>
</evidence>
<reference evidence="1 2" key="1">
    <citation type="submission" date="2017-09" db="EMBL/GenBank/DDBJ databases">
        <title>Large-scale bioinformatics analysis of Bacillus genomes uncovers conserved roles of natural products in bacterial physiology.</title>
        <authorList>
            <consortium name="Agbiome Team Llc"/>
            <person name="Bleich R.M."/>
            <person name="Grubbs K.J."/>
            <person name="Santa Maria K.C."/>
            <person name="Allen S.E."/>
            <person name="Farag S."/>
            <person name="Shank E.A."/>
            <person name="Bowers A."/>
        </authorList>
    </citation>
    <scope>NUCLEOTIDE SEQUENCE [LARGE SCALE GENOMIC DNA]</scope>
    <source>
        <strain evidence="1 2">AFS046104</strain>
    </source>
</reference>
<name>A0A2C0EWC1_BACCE</name>
<dbReference type="RefSeq" id="WP_097832095.1">
    <property type="nucleotide sequence ID" value="NZ_NTUE01000037.1"/>
</dbReference>